<dbReference type="RefSeq" id="WP_311793106.1">
    <property type="nucleotide sequence ID" value="NZ_JARPXS010000001.1"/>
</dbReference>
<dbReference type="InterPro" id="IPR010056">
    <property type="entry name" value="Phage_rep_org__N"/>
</dbReference>
<feature type="compositionally biased region" description="Basic and acidic residues" evidence="2">
    <location>
        <begin position="138"/>
        <end position="151"/>
    </location>
</feature>
<dbReference type="SUPFAM" id="SSF158499">
    <property type="entry name" value="DnaD domain-like"/>
    <property type="match status" value="1"/>
</dbReference>
<evidence type="ECO:0000256" key="1">
    <source>
        <dbReference type="ARBA" id="ARBA00093462"/>
    </source>
</evidence>
<gene>
    <name evidence="5" type="ORF">P7D34_01830</name>
</gene>
<feature type="domain" description="DnaB/C C-terminal" evidence="3">
    <location>
        <begin position="170"/>
        <end position="241"/>
    </location>
</feature>
<dbReference type="InterPro" id="IPR006343">
    <property type="entry name" value="DnaB/C_C"/>
</dbReference>
<protein>
    <submittedName>
        <fullName evidence="5">Phage replisome organizer N-terminal domain-containing protein</fullName>
    </submittedName>
</protein>
<dbReference type="InterPro" id="IPR053162">
    <property type="entry name" value="DnaD"/>
</dbReference>
<comment type="similarity">
    <text evidence="1">Belongs to the DnaB/DnaD family.</text>
</comment>
<dbReference type="Gene3D" id="1.10.10.630">
    <property type="entry name" value="DnaD domain-like"/>
    <property type="match status" value="1"/>
</dbReference>
<sequence length="292" mass="33680">MAEKRYFWIQIEKDFFRNKEIKFFKKIAGGDTYTVIYLKMLLKSIDNEGKLYFDGFEKTFAEELALDIDEEDKNVEFVVGYLISKGLLVEHNPEEYELTSFKSMVGSESASAARVRRHRAKKKALQSNAGETASNLIETERREEEIRGEKDKEVDVEGIENYNGDNSSFFDNLQKYLGRGLTFPESEQARAWRGEQSEEMILKAVSIAALNRTTSFAYIDKIIRNWNNQGITTLAELEKHEENRARAKRKQPAYSKKVVKPAPEWSDPNPKVEMANPDEVKEIFDKYGIGNT</sequence>
<dbReference type="AlphaFoldDB" id="A0AAJ2MRC3"/>
<organism evidence="5 6">
    <name type="scientific">Lactococcus petauri</name>
    <dbReference type="NCBI Taxonomy" id="1940789"/>
    <lineage>
        <taxon>Bacteria</taxon>
        <taxon>Bacillati</taxon>
        <taxon>Bacillota</taxon>
        <taxon>Bacilli</taxon>
        <taxon>Lactobacillales</taxon>
        <taxon>Streptococcaceae</taxon>
        <taxon>Lactococcus</taxon>
    </lineage>
</organism>
<reference evidence="5" key="1">
    <citation type="submission" date="2023-03" db="EMBL/GenBank/DDBJ databases">
        <authorList>
            <person name="Shen W."/>
            <person name="Cai J."/>
        </authorList>
    </citation>
    <scope>NUCLEOTIDE SEQUENCE</scope>
    <source>
        <strain evidence="5">Y3</strain>
    </source>
</reference>
<feature type="region of interest" description="Disordered" evidence="2">
    <location>
        <begin position="130"/>
        <end position="151"/>
    </location>
</feature>
<comment type="caution">
    <text evidence="5">The sequence shown here is derived from an EMBL/GenBank/DDBJ whole genome shotgun (WGS) entry which is preliminary data.</text>
</comment>
<dbReference type="NCBIfam" id="TIGR01714">
    <property type="entry name" value="phage_rep_org_N"/>
    <property type="match status" value="1"/>
</dbReference>
<dbReference type="EMBL" id="JARPYC010000001">
    <property type="protein sequence ID" value="MDT2665972.1"/>
    <property type="molecule type" value="Genomic_DNA"/>
</dbReference>
<evidence type="ECO:0000259" key="3">
    <source>
        <dbReference type="Pfam" id="PF07261"/>
    </source>
</evidence>
<evidence type="ECO:0000259" key="4">
    <source>
        <dbReference type="Pfam" id="PF09681"/>
    </source>
</evidence>
<feature type="domain" description="Phage replisome organiser N-terminal" evidence="4">
    <location>
        <begin position="8"/>
        <end position="124"/>
    </location>
</feature>
<dbReference type="PANTHER" id="PTHR37293">
    <property type="entry name" value="PHAGE REPLICATION PROTEIN-RELATED"/>
    <property type="match status" value="1"/>
</dbReference>
<dbReference type="Proteomes" id="UP001257962">
    <property type="component" value="Unassembled WGS sequence"/>
</dbReference>
<dbReference type="NCBIfam" id="TIGR01446">
    <property type="entry name" value="DnaD_dom"/>
    <property type="match status" value="1"/>
</dbReference>
<proteinExistence type="inferred from homology"/>
<dbReference type="Pfam" id="PF09681">
    <property type="entry name" value="Phage_rep_org_N"/>
    <property type="match status" value="1"/>
</dbReference>
<dbReference type="Pfam" id="PF07261">
    <property type="entry name" value="DnaB_2"/>
    <property type="match status" value="1"/>
</dbReference>
<evidence type="ECO:0000313" key="6">
    <source>
        <dbReference type="Proteomes" id="UP001257962"/>
    </source>
</evidence>
<name>A0AAJ2MRC3_9LACT</name>
<evidence type="ECO:0000313" key="5">
    <source>
        <dbReference type="EMBL" id="MDT2665972.1"/>
    </source>
</evidence>
<dbReference type="InterPro" id="IPR034829">
    <property type="entry name" value="DnaD-like_sf"/>
</dbReference>
<feature type="region of interest" description="Disordered" evidence="2">
    <location>
        <begin position="242"/>
        <end position="274"/>
    </location>
</feature>
<evidence type="ECO:0000256" key="2">
    <source>
        <dbReference type="SAM" id="MobiDB-lite"/>
    </source>
</evidence>
<dbReference type="PANTHER" id="PTHR37293:SF5">
    <property type="entry name" value="DNA REPLICATION PROTEIN"/>
    <property type="match status" value="1"/>
</dbReference>
<accession>A0AAJ2MRC3</accession>